<evidence type="ECO:0000313" key="2">
    <source>
        <dbReference type="EMBL" id="KAL2826077.1"/>
    </source>
</evidence>
<protein>
    <submittedName>
        <fullName evidence="2">Uncharacterized protein</fullName>
    </submittedName>
</protein>
<proteinExistence type="predicted"/>
<keyword evidence="3" id="KW-1185">Reference proteome</keyword>
<reference evidence="2 3" key="1">
    <citation type="submission" date="2024-07" db="EMBL/GenBank/DDBJ databases">
        <title>Section-level genome sequencing and comparative genomics of Aspergillus sections Usti and Cavernicolus.</title>
        <authorList>
            <consortium name="Lawrence Berkeley National Laboratory"/>
            <person name="Nybo J.L."/>
            <person name="Vesth T.C."/>
            <person name="Theobald S."/>
            <person name="Frisvad J.C."/>
            <person name="Larsen T.O."/>
            <person name="Kjaerboelling I."/>
            <person name="Rothschild-Mancinelli K."/>
            <person name="Lyhne E.K."/>
            <person name="Kogle M.E."/>
            <person name="Barry K."/>
            <person name="Clum A."/>
            <person name="Na H."/>
            <person name="Ledsgaard L."/>
            <person name="Lin J."/>
            <person name="Lipzen A."/>
            <person name="Kuo A."/>
            <person name="Riley R."/>
            <person name="Mondo S."/>
            <person name="LaButti K."/>
            <person name="Haridas S."/>
            <person name="Pangalinan J."/>
            <person name="Salamov A.A."/>
            <person name="Simmons B.A."/>
            <person name="Magnuson J.K."/>
            <person name="Chen J."/>
            <person name="Drula E."/>
            <person name="Henrissat B."/>
            <person name="Wiebenga A."/>
            <person name="Lubbers R.J."/>
            <person name="Gomes A.C."/>
            <person name="Makela M.R."/>
            <person name="Stajich J."/>
            <person name="Grigoriev I.V."/>
            <person name="Mortensen U.H."/>
            <person name="De vries R.P."/>
            <person name="Baker S.E."/>
            <person name="Andersen M.R."/>
        </authorList>
    </citation>
    <scope>NUCLEOTIDE SEQUENCE [LARGE SCALE GENOMIC DNA]</scope>
    <source>
        <strain evidence="2 3">CBS 600.67</strain>
    </source>
</reference>
<comment type="caution">
    <text evidence="2">The sequence shown here is derived from an EMBL/GenBank/DDBJ whole genome shotgun (WGS) entry which is preliminary data.</text>
</comment>
<feature type="region of interest" description="Disordered" evidence="1">
    <location>
        <begin position="31"/>
        <end position="130"/>
    </location>
</feature>
<feature type="region of interest" description="Disordered" evidence="1">
    <location>
        <begin position="1"/>
        <end position="20"/>
    </location>
</feature>
<organism evidence="2 3">
    <name type="scientific">Aspergillus cavernicola</name>
    <dbReference type="NCBI Taxonomy" id="176166"/>
    <lineage>
        <taxon>Eukaryota</taxon>
        <taxon>Fungi</taxon>
        <taxon>Dikarya</taxon>
        <taxon>Ascomycota</taxon>
        <taxon>Pezizomycotina</taxon>
        <taxon>Eurotiomycetes</taxon>
        <taxon>Eurotiomycetidae</taxon>
        <taxon>Eurotiales</taxon>
        <taxon>Aspergillaceae</taxon>
        <taxon>Aspergillus</taxon>
        <taxon>Aspergillus subgen. Nidulantes</taxon>
    </lineage>
</organism>
<dbReference type="Proteomes" id="UP001610335">
    <property type="component" value="Unassembled WGS sequence"/>
</dbReference>
<accession>A0ABR4IGQ2</accession>
<name>A0ABR4IGQ2_9EURO</name>
<gene>
    <name evidence="2" type="ORF">BDW59DRAFT_161199</name>
</gene>
<evidence type="ECO:0000313" key="3">
    <source>
        <dbReference type="Proteomes" id="UP001610335"/>
    </source>
</evidence>
<sequence length="245" mass="27119">MDLSSLEGPPTLDTRFSSFAPTTTSVPHIRLHHVHNPMSPVSPVDSNRWDLPPRPASTSAIPPRNKYPNTGSNGFWQSINPDDYTSNFPHSYQNQPSHGVSHATSQSTATCSSPSASRPPRTHSNSISTPHQLVWLESEQIWILTTRSTPPTPAPHRRPRSSLSPMLNAGPATGRQASQSHSRSMDLFSTDYPEDLEPDDLPPPYEDHFFDRPLGHIMPAVTRVPPQEIPHVRGSRWAAVGRRVS</sequence>
<dbReference type="EMBL" id="JBFXLS010000032">
    <property type="protein sequence ID" value="KAL2826077.1"/>
    <property type="molecule type" value="Genomic_DNA"/>
</dbReference>
<evidence type="ECO:0000256" key="1">
    <source>
        <dbReference type="SAM" id="MobiDB-lite"/>
    </source>
</evidence>
<feature type="compositionally biased region" description="Polar residues" evidence="1">
    <location>
        <begin position="67"/>
        <end position="130"/>
    </location>
</feature>
<feature type="region of interest" description="Disordered" evidence="1">
    <location>
        <begin position="147"/>
        <end position="210"/>
    </location>
</feature>